<comment type="subunit">
    <text evidence="7">Homodimer.</text>
</comment>
<keyword evidence="6 7" id="KW-0411">Iron-sulfur</keyword>
<evidence type="ECO:0000256" key="8">
    <source>
        <dbReference type="SAM" id="MobiDB-lite"/>
    </source>
</evidence>
<dbReference type="InterPro" id="IPR036369">
    <property type="entry name" value="HIPIP_sf"/>
</dbReference>
<organism evidence="10 11">
    <name type="scientific">Mucilaginibacter boryungensis</name>
    <dbReference type="NCBI Taxonomy" id="768480"/>
    <lineage>
        <taxon>Bacteria</taxon>
        <taxon>Pseudomonadati</taxon>
        <taxon>Bacteroidota</taxon>
        <taxon>Sphingobacteriia</taxon>
        <taxon>Sphingobacteriales</taxon>
        <taxon>Sphingobacteriaceae</taxon>
        <taxon>Mucilaginibacter</taxon>
    </lineage>
</organism>
<evidence type="ECO:0000256" key="2">
    <source>
        <dbReference type="ARBA" id="ARBA00022485"/>
    </source>
</evidence>
<evidence type="ECO:0000256" key="4">
    <source>
        <dbReference type="ARBA" id="ARBA00022982"/>
    </source>
</evidence>
<dbReference type="RefSeq" id="WP_194104886.1">
    <property type="nucleotide sequence ID" value="NZ_JADFFM010000001.1"/>
</dbReference>
<dbReference type="PROSITE" id="PS51373">
    <property type="entry name" value="HIPIP"/>
    <property type="match status" value="1"/>
</dbReference>
<dbReference type="Pfam" id="PF01355">
    <property type="entry name" value="HIPIP"/>
    <property type="match status" value="1"/>
</dbReference>
<keyword evidence="2 7" id="KW-0004">4Fe-4S</keyword>
<dbReference type="EMBL" id="JADFFM010000001">
    <property type="protein sequence ID" value="MBE9665481.1"/>
    <property type="molecule type" value="Genomic_DNA"/>
</dbReference>
<keyword evidence="1 7" id="KW-0813">Transport</keyword>
<dbReference type="Gene3D" id="4.10.490.10">
    <property type="entry name" value="High potential iron-sulphur protein"/>
    <property type="match status" value="1"/>
</dbReference>
<reference evidence="10 11" key="1">
    <citation type="submission" date="2020-10" db="EMBL/GenBank/DDBJ databases">
        <title>Mucilaginibacter mali sp. nov., isolated from rhizosphere soil of apple orchard.</title>
        <authorList>
            <person name="Lee J.-S."/>
            <person name="Kim H.S."/>
            <person name="Kim J.-S."/>
        </authorList>
    </citation>
    <scope>NUCLEOTIDE SEQUENCE [LARGE SCALE GENOMIC DNA]</scope>
    <source>
        <strain evidence="10 11">KCTC 23157</strain>
    </source>
</reference>
<name>A0ABR9XDL0_9SPHI</name>
<feature type="compositionally biased region" description="Polar residues" evidence="8">
    <location>
        <begin position="45"/>
        <end position="55"/>
    </location>
</feature>
<evidence type="ECO:0000256" key="7">
    <source>
        <dbReference type="RuleBase" id="RU000620"/>
    </source>
</evidence>
<accession>A0ABR9XDL0</accession>
<feature type="region of interest" description="Disordered" evidence="8">
    <location>
        <begin position="40"/>
        <end position="91"/>
    </location>
</feature>
<proteinExistence type="inferred from homology"/>
<evidence type="ECO:0000256" key="1">
    <source>
        <dbReference type="ARBA" id="ARBA00022448"/>
    </source>
</evidence>
<keyword evidence="11" id="KW-1185">Reference proteome</keyword>
<keyword evidence="5 7" id="KW-0408">Iron</keyword>
<evidence type="ECO:0000256" key="3">
    <source>
        <dbReference type="ARBA" id="ARBA00022723"/>
    </source>
</evidence>
<dbReference type="SUPFAM" id="SSF57652">
    <property type="entry name" value="HIPIP (high potential iron protein)"/>
    <property type="match status" value="1"/>
</dbReference>
<evidence type="ECO:0000259" key="9">
    <source>
        <dbReference type="PROSITE" id="PS51373"/>
    </source>
</evidence>
<comment type="caution">
    <text evidence="10">The sequence shown here is derived from an EMBL/GenBank/DDBJ whole genome shotgun (WGS) entry which is preliminary data.</text>
</comment>
<evidence type="ECO:0000313" key="11">
    <source>
        <dbReference type="Proteomes" id="UP000632774"/>
    </source>
</evidence>
<evidence type="ECO:0000256" key="5">
    <source>
        <dbReference type="ARBA" id="ARBA00023004"/>
    </source>
</evidence>
<keyword evidence="3 7" id="KW-0479">Metal-binding</keyword>
<sequence length="154" mass="16482">MEENKYSRREFISKKLFTGSLLLGGTLAFGLNAVKALAKDRSQLEGDQQPHQTGLKSKKKAVHQKAGAPKKADAAAKEAPSPCDDMTGVSPADLEKRKKLAYVNKAPIPDKHCGNCGLYLKPPPGATCGKCTLFKGPVRAEGACTYWAPIANVE</sequence>
<dbReference type="InterPro" id="IPR000170">
    <property type="entry name" value="High_potential_FeS_prot"/>
</dbReference>
<comment type="similarity">
    <text evidence="7">Belongs to the high-potential iron-sulfur protein (HiPIP) family.</text>
</comment>
<dbReference type="Proteomes" id="UP000632774">
    <property type="component" value="Unassembled WGS sequence"/>
</dbReference>
<protein>
    <recommendedName>
        <fullName evidence="7">High-potential iron-sulfur protein</fullName>
        <shortName evidence="7">HiPIP</shortName>
    </recommendedName>
</protein>
<evidence type="ECO:0000256" key="6">
    <source>
        <dbReference type="ARBA" id="ARBA00023014"/>
    </source>
</evidence>
<comment type="function">
    <text evidence="7">Specific class of high-redox-potential 4Fe-4S ferredoxins. Functions in anaerobic electron transport in most purple and in some other photosynthetic bacteria and in at least one genus (Paracoccus) of halophilic, denitrifying bacteria.</text>
</comment>
<evidence type="ECO:0000313" key="10">
    <source>
        <dbReference type="EMBL" id="MBE9665481.1"/>
    </source>
</evidence>
<feature type="domain" description="High potential iron-sulfur proteins family profile" evidence="9">
    <location>
        <begin position="84"/>
        <end position="152"/>
    </location>
</feature>
<keyword evidence="4 7" id="KW-0249">Electron transport</keyword>
<gene>
    <name evidence="10" type="ORF">IRJ18_03850</name>
</gene>